<organism evidence="1 2">
    <name type="scientific">Sphagnurus paluster</name>
    <dbReference type="NCBI Taxonomy" id="117069"/>
    <lineage>
        <taxon>Eukaryota</taxon>
        <taxon>Fungi</taxon>
        <taxon>Dikarya</taxon>
        <taxon>Basidiomycota</taxon>
        <taxon>Agaricomycotina</taxon>
        <taxon>Agaricomycetes</taxon>
        <taxon>Agaricomycetidae</taxon>
        <taxon>Agaricales</taxon>
        <taxon>Tricholomatineae</taxon>
        <taxon>Lyophyllaceae</taxon>
        <taxon>Sphagnurus</taxon>
    </lineage>
</organism>
<evidence type="ECO:0000313" key="2">
    <source>
        <dbReference type="Proteomes" id="UP000717328"/>
    </source>
</evidence>
<reference evidence="1" key="2">
    <citation type="submission" date="2021-10" db="EMBL/GenBank/DDBJ databases">
        <title>Phylogenomics reveals ancestral predisposition of the termite-cultivated fungus Termitomyces towards a domesticated lifestyle.</title>
        <authorList>
            <person name="Auxier B."/>
            <person name="Grum-Grzhimaylo A."/>
            <person name="Cardenas M.E."/>
            <person name="Lodge J.D."/>
            <person name="Laessoe T."/>
            <person name="Pedersen O."/>
            <person name="Smith M.E."/>
            <person name="Kuyper T.W."/>
            <person name="Franco-Molano E.A."/>
            <person name="Baroni T.J."/>
            <person name="Aanen D.K."/>
        </authorList>
    </citation>
    <scope>NUCLEOTIDE SEQUENCE</scope>
    <source>
        <strain evidence="1">D49</strain>
    </source>
</reference>
<dbReference type="Proteomes" id="UP000717328">
    <property type="component" value="Unassembled WGS sequence"/>
</dbReference>
<reference evidence="1" key="1">
    <citation type="submission" date="2021-02" db="EMBL/GenBank/DDBJ databases">
        <authorList>
            <person name="Nieuwenhuis M."/>
            <person name="Van De Peppel L.J.J."/>
        </authorList>
    </citation>
    <scope>NUCLEOTIDE SEQUENCE</scope>
    <source>
        <strain evidence="1">D49</strain>
    </source>
</reference>
<gene>
    <name evidence="1" type="ORF">H0H81_001556</name>
</gene>
<comment type="caution">
    <text evidence="1">The sequence shown here is derived from an EMBL/GenBank/DDBJ whole genome shotgun (WGS) entry which is preliminary data.</text>
</comment>
<dbReference type="PANTHER" id="PTHR14374">
    <property type="entry name" value="FOIE GRAS"/>
    <property type="match status" value="1"/>
</dbReference>
<proteinExistence type="predicted"/>
<keyword evidence="2" id="KW-1185">Reference proteome</keyword>
<dbReference type="AlphaFoldDB" id="A0A9P7FME1"/>
<dbReference type="PANTHER" id="PTHR14374:SF0">
    <property type="entry name" value="TRAFFICKING PROTEIN PARTICLE COMPLEX SUBUNIT 11"/>
    <property type="match status" value="1"/>
</dbReference>
<dbReference type="OrthoDB" id="6278596at2759"/>
<dbReference type="EMBL" id="JABCKI010006361">
    <property type="protein sequence ID" value="KAG5634547.1"/>
    <property type="molecule type" value="Genomic_DNA"/>
</dbReference>
<sequence>MSKIFVNNHSTVNTIILGDERSSNFIKGVSFGILAPGVSAVKTLYLVNTGVPGDRVIDLSIQSRSTDTVIDSTSAERDLQDITETLRTLVVATVDPIKVTQSVAYKGGLVEWPGLANLNTFNGDVWDHSRTSEALVNTRIECAGPSALRMESIKLERQVHERAIMFECSADHTREPPSNYYPGDELAHITRLAIASSDDVDDEPITDTGVYRIEWRRIWKNGDYGSLSTTLIPLPGLQPPPEGLIALLSVPPTGALHVPIPLTLTVRNHHPTRSANVIVQLEPDASDAFVVAGLRSGRIPILMPGDEETLTWRLIPIECGHVKLPRLKVIDKRPIFTGGAEPTSESITKGEPVKVVDVRLDQRYAPSNGVLSSELSMKDNILGTVLILP</sequence>
<evidence type="ECO:0000313" key="1">
    <source>
        <dbReference type="EMBL" id="KAG5634547.1"/>
    </source>
</evidence>
<protein>
    <submittedName>
        <fullName evidence="1">Uncharacterized protein</fullName>
    </submittedName>
</protein>
<accession>A0A9P7FME1</accession>
<name>A0A9P7FME1_9AGAR</name>